<dbReference type="InterPro" id="IPR033699">
    <property type="entry name" value="POLO_box_Plk4_1"/>
</dbReference>
<accession>A0A507DQR2</accession>
<dbReference type="PROSITE" id="PS00108">
    <property type="entry name" value="PROTEIN_KINASE_ST"/>
    <property type="match status" value="1"/>
</dbReference>
<dbReference type="GO" id="GO:0005634">
    <property type="term" value="C:nucleus"/>
    <property type="evidence" value="ECO:0007669"/>
    <property type="project" value="TreeGrafter"/>
</dbReference>
<comment type="subcellular location">
    <subcellularLocation>
        <location evidence="1">Cytoplasm</location>
    </subcellularLocation>
</comment>
<feature type="domain" description="Cryptic POLO box 2 (CPB2)" evidence="12">
    <location>
        <begin position="562"/>
        <end position="678"/>
    </location>
</feature>
<keyword evidence="2" id="KW-0963">Cytoplasm</keyword>
<dbReference type="InterPro" id="IPR047108">
    <property type="entry name" value="Plk4-like_POLO_box_2_sf"/>
</dbReference>
<dbReference type="InterPro" id="IPR046437">
    <property type="entry name" value="Ser_Thr-PK_POLO_box_1_sf"/>
</dbReference>
<dbReference type="EMBL" id="QEAN01000015">
    <property type="protein sequence ID" value="TPX53547.1"/>
    <property type="molecule type" value="Genomic_DNA"/>
</dbReference>
<dbReference type="PANTHER" id="PTHR24345">
    <property type="entry name" value="SERINE/THREONINE-PROTEIN KINASE PLK"/>
    <property type="match status" value="1"/>
</dbReference>
<dbReference type="InterPro" id="IPR017441">
    <property type="entry name" value="Protein_kinase_ATP_BS"/>
</dbReference>
<dbReference type="InterPro" id="IPR036947">
    <property type="entry name" value="POLO_box_dom_sf"/>
</dbReference>
<dbReference type="GO" id="GO:0005524">
    <property type="term" value="F:ATP binding"/>
    <property type="evidence" value="ECO:0007669"/>
    <property type="project" value="UniProtKB-UniRule"/>
</dbReference>
<organism evidence="13 14">
    <name type="scientific">Synchytrium endobioticum</name>
    <dbReference type="NCBI Taxonomy" id="286115"/>
    <lineage>
        <taxon>Eukaryota</taxon>
        <taxon>Fungi</taxon>
        <taxon>Fungi incertae sedis</taxon>
        <taxon>Chytridiomycota</taxon>
        <taxon>Chytridiomycota incertae sedis</taxon>
        <taxon>Chytridiomycetes</taxon>
        <taxon>Synchytriales</taxon>
        <taxon>Synchytriaceae</taxon>
        <taxon>Synchytrium</taxon>
    </lineage>
</organism>
<evidence type="ECO:0000256" key="2">
    <source>
        <dbReference type="ARBA" id="ARBA00022490"/>
    </source>
</evidence>
<dbReference type="Gene3D" id="3.30.1120.120">
    <property type="match status" value="1"/>
</dbReference>
<name>A0A507DQR2_9FUNG</name>
<dbReference type="STRING" id="286115.A0A507DQR2"/>
<dbReference type="AlphaFoldDB" id="A0A507DQR2"/>
<evidence type="ECO:0000256" key="4">
    <source>
        <dbReference type="ARBA" id="ARBA00022679"/>
    </source>
</evidence>
<feature type="compositionally biased region" description="Basic and acidic residues" evidence="9">
    <location>
        <begin position="450"/>
        <end position="461"/>
    </location>
</feature>
<dbReference type="PROSITE" id="PS50011">
    <property type="entry name" value="PROTEIN_KINASE_DOM"/>
    <property type="match status" value="1"/>
</dbReference>
<dbReference type="VEuPathDB" id="FungiDB:SeMB42_g00704"/>
<dbReference type="FunFam" id="3.30.200.20:FF:000042">
    <property type="entry name" value="Aurora kinase A"/>
    <property type="match status" value="1"/>
</dbReference>
<evidence type="ECO:0000256" key="8">
    <source>
        <dbReference type="PROSITE-ProRule" id="PRU10141"/>
    </source>
</evidence>
<evidence type="ECO:0000256" key="9">
    <source>
        <dbReference type="SAM" id="MobiDB-lite"/>
    </source>
</evidence>
<dbReference type="PROSITE" id="PS00107">
    <property type="entry name" value="PROTEIN_KINASE_ATP"/>
    <property type="match status" value="1"/>
</dbReference>
<reference evidence="13 14" key="1">
    <citation type="journal article" date="2019" name="Sci. Rep.">
        <title>Comparative genomics of chytrid fungi reveal insights into the obligate biotrophic and pathogenic lifestyle of Synchytrium endobioticum.</title>
        <authorList>
            <person name="van de Vossenberg B.T.L.H."/>
            <person name="Warris S."/>
            <person name="Nguyen H.D.T."/>
            <person name="van Gent-Pelzer M.P.E."/>
            <person name="Joly D.L."/>
            <person name="van de Geest H.C."/>
            <person name="Bonants P.J.M."/>
            <person name="Smith D.S."/>
            <person name="Levesque C.A."/>
            <person name="van der Lee T.A.J."/>
        </authorList>
    </citation>
    <scope>NUCLEOTIDE SEQUENCE [LARGE SCALE GENOMIC DNA]</scope>
    <source>
        <strain evidence="13 14">MB42</strain>
    </source>
</reference>
<evidence type="ECO:0000256" key="7">
    <source>
        <dbReference type="ARBA" id="ARBA00022840"/>
    </source>
</evidence>
<keyword evidence="14" id="KW-1185">Reference proteome</keyword>
<dbReference type="GO" id="GO:0005737">
    <property type="term" value="C:cytoplasm"/>
    <property type="evidence" value="ECO:0007669"/>
    <property type="project" value="UniProtKB-SubCell"/>
</dbReference>
<feature type="domain" description="Protein kinase" evidence="10">
    <location>
        <begin position="132"/>
        <end position="388"/>
    </location>
</feature>
<feature type="region of interest" description="Disordered" evidence="9">
    <location>
        <begin position="671"/>
        <end position="855"/>
    </location>
</feature>
<dbReference type="GO" id="GO:0004674">
    <property type="term" value="F:protein serine/threonine kinase activity"/>
    <property type="evidence" value="ECO:0007669"/>
    <property type="project" value="UniProtKB-KW"/>
</dbReference>
<comment type="caution">
    <text evidence="13">The sequence shown here is derived from an EMBL/GenBank/DDBJ whole genome shotgun (WGS) entry which is preliminary data.</text>
</comment>
<keyword evidence="6" id="KW-0418">Kinase</keyword>
<proteinExistence type="predicted"/>
<dbReference type="SMART" id="SM00220">
    <property type="entry name" value="S_TKc"/>
    <property type="match status" value="1"/>
</dbReference>
<dbReference type="Pfam" id="PF18409">
    <property type="entry name" value="Plk4_PB2"/>
    <property type="match status" value="1"/>
</dbReference>
<feature type="compositionally biased region" description="Pro residues" evidence="9">
    <location>
        <begin position="420"/>
        <end position="429"/>
    </location>
</feature>
<dbReference type="FunFam" id="1.10.510.10:FF:000571">
    <property type="entry name" value="Maternal embryonic leucine zipper kinase"/>
    <property type="match status" value="1"/>
</dbReference>
<dbReference type="Gene3D" id="3.30.1120.130">
    <property type="match status" value="1"/>
</dbReference>
<dbReference type="PROSITE" id="PS51984">
    <property type="entry name" value="CPB1"/>
    <property type="match status" value="1"/>
</dbReference>
<dbReference type="Gene3D" id="3.30.1120.30">
    <property type="entry name" value="POLO box domain"/>
    <property type="match status" value="1"/>
</dbReference>
<evidence type="ECO:0000256" key="1">
    <source>
        <dbReference type="ARBA" id="ARBA00004496"/>
    </source>
</evidence>
<evidence type="ECO:0000259" key="11">
    <source>
        <dbReference type="PROSITE" id="PS51984"/>
    </source>
</evidence>
<evidence type="ECO:0000256" key="5">
    <source>
        <dbReference type="ARBA" id="ARBA00022741"/>
    </source>
</evidence>
<evidence type="ECO:0000313" key="14">
    <source>
        <dbReference type="Proteomes" id="UP000317494"/>
    </source>
</evidence>
<evidence type="ECO:0000256" key="6">
    <source>
        <dbReference type="ARBA" id="ARBA00022777"/>
    </source>
</evidence>
<evidence type="ECO:0000313" key="13">
    <source>
        <dbReference type="EMBL" id="TPX53547.1"/>
    </source>
</evidence>
<gene>
    <name evidence="13" type="ORF">SeMB42_g00704</name>
</gene>
<dbReference type="SUPFAM" id="SSF56112">
    <property type="entry name" value="Protein kinase-like (PK-like)"/>
    <property type="match status" value="1"/>
</dbReference>
<keyword evidence="3" id="KW-0723">Serine/threonine-protein kinase</keyword>
<evidence type="ECO:0000259" key="10">
    <source>
        <dbReference type="PROSITE" id="PS50011"/>
    </source>
</evidence>
<dbReference type="Gene3D" id="1.10.510.10">
    <property type="entry name" value="Transferase(Phosphotransferase) domain 1"/>
    <property type="match status" value="1"/>
</dbReference>
<dbReference type="PANTHER" id="PTHR24345:SF91">
    <property type="entry name" value="SERINE_THREONINE-PROTEIN KINASE PLK4"/>
    <property type="match status" value="1"/>
</dbReference>
<dbReference type="InterPro" id="IPR008271">
    <property type="entry name" value="Ser/Thr_kinase_AS"/>
</dbReference>
<feature type="binding site" evidence="8">
    <location>
        <position position="164"/>
    </location>
    <ligand>
        <name>ATP</name>
        <dbReference type="ChEBI" id="CHEBI:30616"/>
    </ligand>
</feature>
<feature type="compositionally biased region" description="Low complexity" evidence="9">
    <location>
        <begin position="682"/>
        <end position="700"/>
    </location>
</feature>
<dbReference type="PROSITE" id="PS51985">
    <property type="entry name" value="CPB2"/>
    <property type="match status" value="1"/>
</dbReference>
<dbReference type="InterPro" id="IPR011009">
    <property type="entry name" value="Kinase-like_dom_sf"/>
</dbReference>
<evidence type="ECO:0000256" key="3">
    <source>
        <dbReference type="ARBA" id="ARBA00022527"/>
    </source>
</evidence>
<dbReference type="Pfam" id="PF18190">
    <property type="entry name" value="Plk4_PB1"/>
    <property type="match status" value="1"/>
</dbReference>
<keyword evidence="7 8" id="KW-0067">ATP-binding</keyword>
<dbReference type="InterPro" id="IPR033698">
    <property type="entry name" value="POLO_box_Plk4_2"/>
</dbReference>
<keyword evidence="5 8" id="KW-0547">Nucleotide-binding</keyword>
<protein>
    <submittedName>
        <fullName evidence="13">Uncharacterized protein</fullName>
    </submittedName>
</protein>
<feature type="domain" description="Cryptic POLO box 1 (CPB1)" evidence="11">
    <location>
        <begin position="460"/>
        <end position="561"/>
    </location>
</feature>
<feature type="compositionally biased region" description="Low complexity" evidence="9">
    <location>
        <begin position="841"/>
        <end position="855"/>
    </location>
</feature>
<feature type="region of interest" description="Disordered" evidence="9">
    <location>
        <begin position="409"/>
        <end position="464"/>
    </location>
</feature>
<evidence type="ECO:0000259" key="12">
    <source>
        <dbReference type="PROSITE" id="PS51985"/>
    </source>
</evidence>
<feature type="compositionally biased region" description="Polar residues" evidence="9">
    <location>
        <begin position="760"/>
        <end position="782"/>
    </location>
</feature>
<dbReference type="InterPro" id="IPR000719">
    <property type="entry name" value="Prot_kinase_dom"/>
</dbReference>
<dbReference type="Proteomes" id="UP000317494">
    <property type="component" value="Unassembled WGS sequence"/>
</dbReference>
<sequence length="941" mass="104519">MNRTVFDEMISLAELFRTSKLVFCLALKSGSTASGFDASIVTVIWQDMHVHYMFYTQMLTHEAIDHRCGHSNYNSHRYGSVTTVTASASVIPDRSMKEGKTLLPPTAPLANYSFTSPSKPTKRPFSNRIEDYELKELLGRGGFGFVHKAISKSRGSYGREVAIKMIDKKLMKASNMTRRVANEVEIHWQLHHPAVLELYNYFEDSQYVYLVMEQCKQGELYRYIQKRKQPLSEMEARTVLSQITRGLLYLHANGIIHRDLKLSNLLLTDTFDVKIADFGLAVKLAEPDGEQKTMCGTPNYISPEIVSRQPYGLMSDVWSLGCMVVTLLTGTPPFESSAVKQTLDRVSRVDYILPDHLSIEAKDLIHRLLQKNPKRRLPLNKVLSHPFFSPSLPLTPLRPLSVECTKKSIPLQSETKARPVDPPPLPPPRAASHSRPNGVERDPQPQFRTPEPDRRASKDDINQQLPPFSTIRLKALKQKTKHGNVAILNTGWLYLDFVDEPYLLMISPDSQQIDFYERNCDPTTDQHTARPFKSCSRQSLPSSYFKKYRYACRFVDLVRSKTPKVLFYSPQAKSILMENGPLADFEMVFYSDVKVHYSVAKNSLQITCKKPGSIGTETHTVDTSNVANLSLQPHIVPIFKHVQECLRQCLDVEASAKSDGTTKYPIIVKASGVPSTSNGIPTSSRSSHSPTLSLHPSSMSNYTSSAPGNTNGHRSNATGSNGQPSEAVEGLASTGIREHNDQKSRPVSSISTRSECRKSALSSSSKEVTATPQPATAALSTTSERDRNGHSNRPKHVPPRSAVSEPGALIQTRSSGGNSGKGHAANNGHGGKRDDAVSAVSCTSNGTNKSSNSSNHQAVPCFLKGVGWCVRIGDGRFLMVFNDGIAVTVEAKHQTLLYCDYNVDASVSERYVIDRNLPDRVKCKLVHFPVFLKMFTTNTRT</sequence>
<dbReference type="Pfam" id="PF00069">
    <property type="entry name" value="Pkinase"/>
    <property type="match status" value="1"/>
</dbReference>
<keyword evidence="4" id="KW-0808">Transferase</keyword>
<feature type="compositionally biased region" description="Polar residues" evidence="9">
    <location>
        <begin position="701"/>
        <end position="724"/>
    </location>
</feature>